<comment type="caution">
    <text evidence="1">The sequence shown here is derived from an EMBL/GenBank/DDBJ whole genome shotgun (WGS) entry which is preliminary data.</text>
</comment>
<organism evidence="1">
    <name type="scientific">marine sediment metagenome</name>
    <dbReference type="NCBI Taxonomy" id="412755"/>
    <lineage>
        <taxon>unclassified sequences</taxon>
        <taxon>metagenomes</taxon>
        <taxon>ecological metagenomes</taxon>
    </lineage>
</organism>
<dbReference type="EMBL" id="LAZR01000584">
    <property type="protein sequence ID" value="KKN63622.1"/>
    <property type="molecule type" value="Genomic_DNA"/>
</dbReference>
<reference evidence="1" key="1">
    <citation type="journal article" date="2015" name="Nature">
        <title>Complex archaea that bridge the gap between prokaryotes and eukaryotes.</title>
        <authorList>
            <person name="Spang A."/>
            <person name="Saw J.H."/>
            <person name="Jorgensen S.L."/>
            <person name="Zaremba-Niedzwiedzka K."/>
            <person name="Martijn J."/>
            <person name="Lind A.E."/>
            <person name="van Eijk R."/>
            <person name="Schleper C."/>
            <person name="Guy L."/>
            <person name="Ettema T.J."/>
        </authorList>
    </citation>
    <scope>NUCLEOTIDE SEQUENCE</scope>
</reference>
<evidence type="ECO:0000313" key="1">
    <source>
        <dbReference type="EMBL" id="KKN63622.1"/>
    </source>
</evidence>
<protein>
    <submittedName>
        <fullName evidence="1">Uncharacterized protein</fullName>
    </submittedName>
</protein>
<proteinExistence type="predicted"/>
<gene>
    <name evidence="1" type="ORF">LCGC14_0499880</name>
</gene>
<accession>A0A0F9SML7</accession>
<dbReference type="AlphaFoldDB" id="A0A0F9SML7"/>
<sequence length="128" mass="13870">MPSFTPDQRILVMTIATLPDEFETLMFQIIIAALEEEGRIPVHAPWTGLDARMNRSTLVGFTIEPRADGWGGELLFKEGPAETPKSIGTPQAHACATPQEAFVKVATTICLIVSGSPKLPGLLTADYF</sequence>
<name>A0A0F9SML7_9ZZZZ</name>